<comment type="caution">
    <text evidence="2">The sequence shown here is derived from an EMBL/GenBank/DDBJ whole genome shotgun (WGS) entry which is preliminary data.</text>
</comment>
<proteinExistence type="predicted"/>
<dbReference type="Pfam" id="PF22016">
    <property type="entry name" value="DUF6933"/>
    <property type="match status" value="1"/>
</dbReference>
<evidence type="ECO:0000313" key="2">
    <source>
        <dbReference type="EMBL" id="MPM24501.1"/>
    </source>
</evidence>
<protein>
    <recommendedName>
        <fullName evidence="1">DUF6933 domain-containing protein</fullName>
    </recommendedName>
</protein>
<dbReference type="AlphaFoldDB" id="A0A644Y9A6"/>
<feature type="domain" description="DUF6933" evidence="1">
    <location>
        <begin position="1"/>
        <end position="114"/>
    </location>
</feature>
<gene>
    <name evidence="2" type="ORF">SDC9_70984</name>
</gene>
<sequence length="140" mass="16152">MNVSSRYAIAMTDIESRDWNYYVVYIHNVICLAMRAEGYSESHISKYMQMSGDAKLTKTHGKKAVGGINSIATCIDFYGDALEKEVKYQRELSEYINRDICTPPGFKEFGYTNEIFQLDMERLGVAEKKKSAKIIDFRKY</sequence>
<name>A0A644Y9A6_9ZZZZ</name>
<organism evidence="2">
    <name type="scientific">bioreactor metagenome</name>
    <dbReference type="NCBI Taxonomy" id="1076179"/>
    <lineage>
        <taxon>unclassified sequences</taxon>
        <taxon>metagenomes</taxon>
        <taxon>ecological metagenomes</taxon>
    </lineage>
</organism>
<accession>A0A644Y9A6</accession>
<reference evidence="2" key="1">
    <citation type="submission" date="2019-08" db="EMBL/GenBank/DDBJ databases">
        <authorList>
            <person name="Kucharzyk K."/>
            <person name="Murdoch R.W."/>
            <person name="Higgins S."/>
            <person name="Loffler F."/>
        </authorList>
    </citation>
    <scope>NUCLEOTIDE SEQUENCE</scope>
</reference>
<evidence type="ECO:0000259" key="1">
    <source>
        <dbReference type="Pfam" id="PF22016"/>
    </source>
</evidence>
<dbReference type="InterPro" id="IPR053864">
    <property type="entry name" value="DUF6933"/>
</dbReference>
<dbReference type="EMBL" id="VSSQ01004276">
    <property type="protein sequence ID" value="MPM24501.1"/>
    <property type="molecule type" value="Genomic_DNA"/>
</dbReference>